<feature type="domain" description="Solute-binding protein family 5" evidence="2">
    <location>
        <begin position="85"/>
        <end position="458"/>
    </location>
</feature>
<dbReference type="PIRSF" id="PIRSF002741">
    <property type="entry name" value="MppA"/>
    <property type="match status" value="1"/>
</dbReference>
<dbReference type="PROSITE" id="PS51257">
    <property type="entry name" value="PROKAR_LIPOPROTEIN"/>
    <property type="match status" value="1"/>
</dbReference>
<dbReference type="SUPFAM" id="SSF53850">
    <property type="entry name" value="Periplasmic binding protein-like II"/>
    <property type="match status" value="1"/>
</dbReference>
<evidence type="ECO:0000313" key="3">
    <source>
        <dbReference type="EMBL" id="UWX96413.1"/>
    </source>
</evidence>
<dbReference type="Proteomes" id="UP001059859">
    <property type="component" value="Chromosome"/>
</dbReference>
<dbReference type="InterPro" id="IPR000914">
    <property type="entry name" value="SBP_5_dom"/>
</dbReference>
<dbReference type="Gene3D" id="3.10.105.10">
    <property type="entry name" value="Dipeptide-binding Protein, Domain 3"/>
    <property type="match status" value="1"/>
</dbReference>
<gene>
    <name evidence="3" type="ORF">N2K95_12165</name>
</gene>
<dbReference type="InterPro" id="IPR030678">
    <property type="entry name" value="Peptide/Ni-bd"/>
</dbReference>
<dbReference type="RefSeq" id="WP_260651773.1">
    <property type="nucleotide sequence ID" value="NZ_CP104275.1"/>
</dbReference>
<keyword evidence="4" id="KW-1185">Reference proteome</keyword>
<dbReference type="PANTHER" id="PTHR30290">
    <property type="entry name" value="PERIPLASMIC BINDING COMPONENT OF ABC TRANSPORTER"/>
    <property type="match status" value="1"/>
</dbReference>
<organism evidence="3 4">
    <name type="scientific">Arthrobacter zhaoxinii</name>
    <dbReference type="NCBI Taxonomy" id="2964616"/>
    <lineage>
        <taxon>Bacteria</taxon>
        <taxon>Bacillati</taxon>
        <taxon>Actinomycetota</taxon>
        <taxon>Actinomycetes</taxon>
        <taxon>Micrococcales</taxon>
        <taxon>Micrococcaceae</taxon>
        <taxon>Arthrobacter</taxon>
    </lineage>
</organism>
<dbReference type="InterPro" id="IPR039424">
    <property type="entry name" value="SBP_5"/>
</dbReference>
<dbReference type="EMBL" id="CP104275">
    <property type="protein sequence ID" value="UWX96413.1"/>
    <property type="molecule type" value="Genomic_DNA"/>
</dbReference>
<dbReference type="Pfam" id="PF00496">
    <property type="entry name" value="SBP_bac_5"/>
    <property type="match status" value="1"/>
</dbReference>
<keyword evidence="1" id="KW-0732">Signal</keyword>
<evidence type="ECO:0000313" key="4">
    <source>
        <dbReference type="Proteomes" id="UP001059859"/>
    </source>
</evidence>
<dbReference type="CDD" id="cd08509">
    <property type="entry name" value="PBP2_TmCBP_oligosaccharides_like"/>
    <property type="match status" value="1"/>
</dbReference>
<name>A0ABY5YP13_9MICC</name>
<proteinExistence type="predicted"/>
<evidence type="ECO:0000256" key="1">
    <source>
        <dbReference type="SAM" id="SignalP"/>
    </source>
</evidence>
<reference evidence="3" key="1">
    <citation type="submission" date="2022-09" db="EMBL/GenBank/DDBJ databases">
        <title>Novel species in genus Arthrobacter.</title>
        <authorList>
            <person name="Liu Y."/>
        </authorList>
    </citation>
    <scope>NUCLEOTIDE SEQUENCE</scope>
    <source>
        <strain evidence="3">Zg-Y815</strain>
    </source>
</reference>
<feature type="signal peptide" evidence="1">
    <location>
        <begin position="1"/>
        <end position="26"/>
    </location>
</feature>
<feature type="chain" id="PRO_5045110968" evidence="1">
    <location>
        <begin position="27"/>
        <end position="560"/>
    </location>
</feature>
<sequence>MFTSRKRLTGVAALAATALLLSGCQAGGGGDEGNADAGKAILTIPGNSSTQFTENFNPFSTTALLGVQSTVYETLFFVNRAAEGEPVPLLGTEYSYNDEGTVLTISTREGVEWSDGEPFSAHDVVYTLNLIANTPALNTGGFDGVAAATSDNELTVTYPKPDVLNSIGALSSIYIVPEHIWSEVDDPATFINEDAVGTGPFTVSDFSPQSYLLEKNDGYWEEGKPELDGVRYVSLSGNQAGVDSILNGDVDWMSMFIPEVETLLGPEEDVEYVNTVQNQLSLVTCSNVDLGCTGPQTDPAVRQAIYAAMDRDQLNSLAFSDLNGDVSPTYALLPRDEKWISPSIDEPVASNKGDADKAEKLLTDAGYAKGADGIYAKDGERLSFSVKTVTGWTDWIAGIETMAQQLLPVGIELKAEQMSWNEWTEATNTGNFQLLVNNLWPGAGSEPYYLYKSFFDSESTAPVGESANPNWARYSNPDVDAALDVLNATTDEALKMEQYAIIQEAIVEDMPYIPIQSYGSLSTFRTDVVTGWPSDDDLYALPMVWQAPDYGQVLKNLTVK</sequence>
<protein>
    <submittedName>
        <fullName evidence="3">ABC transporter substrate-binding protein</fullName>
    </submittedName>
</protein>
<dbReference type="Gene3D" id="3.90.76.10">
    <property type="entry name" value="Dipeptide-binding Protein, Domain 1"/>
    <property type="match status" value="1"/>
</dbReference>
<evidence type="ECO:0000259" key="2">
    <source>
        <dbReference type="Pfam" id="PF00496"/>
    </source>
</evidence>
<dbReference type="PANTHER" id="PTHR30290:SF82">
    <property type="entry name" value="ABC-TYPE DIPEPTIDE_OLIGOPEPTIDE TRANSPORT SYSTEM, PERIPLASMIC COMPONENT"/>
    <property type="match status" value="1"/>
</dbReference>
<accession>A0ABY5YP13</accession>
<dbReference type="Gene3D" id="3.40.190.10">
    <property type="entry name" value="Periplasmic binding protein-like II"/>
    <property type="match status" value="1"/>
</dbReference>